<proteinExistence type="inferred from homology"/>
<evidence type="ECO:0000313" key="5">
    <source>
        <dbReference type="EMBL" id="GFR84670.1"/>
    </source>
</evidence>
<dbReference type="AlphaFoldDB" id="A0AAV4GHW2"/>
<organism evidence="5 6">
    <name type="scientific">Elysia marginata</name>
    <dbReference type="NCBI Taxonomy" id="1093978"/>
    <lineage>
        <taxon>Eukaryota</taxon>
        <taxon>Metazoa</taxon>
        <taxon>Spiralia</taxon>
        <taxon>Lophotrochozoa</taxon>
        <taxon>Mollusca</taxon>
        <taxon>Gastropoda</taxon>
        <taxon>Heterobranchia</taxon>
        <taxon>Euthyneura</taxon>
        <taxon>Panpulmonata</taxon>
        <taxon>Sacoglossa</taxon>
        <taxon>Placobranchoidea</taxon>
        <taxon>Plakobranchidae</taxon>
        <taxon>Elysia</taxon>
    </lineage>
</organism>
<comment type="similarity">
    <text evidence="1">Belongs to the dymeclin family.</text>
</comment>
<dbReference type="InterPro" id="IPR019142">
    <property type="entry name" value="Dymeclin"/>
</dbReference>
<keyword evidence="6" id="KW-1185">Reference proteome</keyword>
<evidence type="ECO:0000256" key="1">
    <source>
        <dbReference type="ARBA" id="ARBA00010603"/>
    </source>
</evidence>
<dbReference type="GO" id="GO:0005794">
    <property type="term" value="C:Golgi apparatus"/>
    <property type="evidence" value="ECO:0007669"/>
    <property type="project" value="TreeGrafter"/>
</dbReference>
<protein>
    <recommendedName>
        <fullName evidence="2">Dymeclin</fullName>
    </recommendedName>
</protein>
<name>A0AAV4GHW2_9GAST</name>
<dbReference type="PANTHER" id="PTHR12895:SF9">
    <property type="entry name" value="DYMECLIN"/>
    <property type="match status" value="1"/>
</dbReference>
<sequence length="514" mass="57408">MLSRVDDDKNKWLLEKFDHKETKERYFAGNHGYEAHEEEAEINDGKNKCRRSPTGLRVNTQLCTRSYQMIPRNLSSDAKLLEESTESIARTFALNNCHTGNLGSLIHNFLIRAAELKESAQCEDNIFIWQTYNALFIIRSLCKYFVESLSEELLLHQFDVLPPKPDGTPADDTAEIGSQAEIFITALVELIVDVPVLNFTYALHLEALNTLLVLLSIQMYHVRPASQFAVYRILMQGKCSIHAPMLMKALMWNYLNQEKCPAELYRGQGEDGSLIYNATAALASSLWSVVTLGMGGSGSSSGGKGHGAGASAHHEPSETLLADQSLLVILVLASHCTAGAAGEGGRPNIYRQALFSFTDSQDPAPSPPTVASAPTFKLDMGRLYTVLCSTLRDDQTTLLLYLLLHQNAAMRAYILSRTNIDQLVMPLLQILYHTQERSSHHIYMGLIILLVLSEDRVFNKSVHDIIVKNVVWYKERQLTEISLGGLLILVVIRTIQFNMTRMRVSSQPLSHQQA</sequence>
<evidence type="ECO:0000256" key="4">
    <source>
        <dbReference type="ARBA" id="ARBA00023288"/>
    </source>
</evidence>
<keyword evidence="4" id="KW-0449">Lipoprotein</keyword>
<comment type="caution">
    <text evidence="5">The sequence shown here is derived from an EMBL/GenBank/DDBJ whole genome shotgun (WGS) entry which is preliminary data.</text>
</comment>
<dbReference type="GO" id="GO:0007030">
    <property type="term" value="P:Golgi organization"/>
    <property type="evidence" value="ECO:0007669"/>
    <property type="project" value="TreeGrafter"/>
</dbReference>
<reference evidence="5 6" key="1">
    <citation type="journal article" date="2021" name="Elife">
        <title>Chloroplast acquisition without the gene transfer in kleptoplastic sea slugs, Plakobranchus ocellatus.</title>
        <authorList>
            <person name="Maeda T."/>
            <person name="Takahashi S."/>
            <person name="Yoshida T."/>
            <person name="Shimamura S."/>
            <person name="Takaki Y."/>
            <person name="Nagai Y."/>
            <person name="Toyoda A."/>
            <person name="Suzuki Y."/>
            <person name="Arimoto A."/>
            <person name="Ishii H."/>
            <person name="Satoh N."/>
            <person name="Nishiyama T."/>
            <person name="Hasebe M."/>
            <person name="Maruyama T."/>
            <person name="Minagawa J."/>
            <person name="Obokata J."/>
            <person name="Shigenobu S."/>
        </authorList>
    </citation>
    <scope>NUCLEOTIDE SEQUENCE [LARGE SCALE GENOMIC DNA]</scope>
</reference>
<keyword evidence="3" id="KW-0519">Myristate</keyword>
<dbReference type="EMBL" id="BMAT01008417">
    <property type="protein sequence ID" value="GFR84670.1"/>
    <property type="molecule type" value="Genomic_DNA"/>
</dbReference>
<evidence type="ECO:0000256" key="2">
    <source>
        <dbReference type="ARBA" id="ARBA00015736"/>
    </source>
</evidence>
<accession>A0AAV4GHW2</accession>
<dbReference type="Pfam" id="PF09742">
    <property type="entry name" value="Dymeclin"/>
    <property type="match status" value="1"/>
</dbReference>
<dbReference type="Proteomes" id="UP000762676">
    <property type="component" value="Unassembled WGS sequence"/>
</dbReference>
<evidence type="ECO:0000256" key="3">
    <source>
        <dbReference type="ARBA" id="ARBA00022707"/>
    </source>
</evidence>
<dbReference type="PANTHER" id="PTHR12895">
    <property type="entry name" value="DYMECLIN"/>
    <property type="match status" value="1"/>
</dbReference>
<gene>
    <name evidence="5" type="ORF">ElyMa_004156000</name>
</gene>
<evidence type="ECO:0000313" key="6">
    <source>
        <dbReference type="Proteomes" id="UP000762676"/>
    </source>
</evidence>